<sequence length="257" mass="28603">MIIFHYPRVLLVVSFLILAGAAALGDFFRTRLKSISDDQRSDLSLVLGASLTLLGLLIGFSFSMAINRYDQRKNYEEAEANAIGTEYLRADLLPPQAAAQVKDLLRLYLDQRILFYSTRDYVMSDAPGVEEIERKTAKLQGQLWEAVRPAAAAQPSPLTALAVAGMNDVLNSQGYTQAAWWNRIPVEAWLLMLTIAIGCSVLIAFSAHRRDWRIYLIVPAAVSFSFLLIADIDSPRRGFIHISAQNLESVRQSLTGQ</sequence>
<dbReference type="eggNOG" id="ENOG502Z8P1">
    <property type="taxonomic scope" value="Bacteria"/>
</dbReference>
<gene>
    <name evidence="2" type="ordered locus">Acid345_2485</name>
</gene>
<evidence type="ECO:0008006" key="4">
    <source>
        <dbReference type="Google" id="ProtNLM"/>
    </source>
</evidence>
<proteinExistence type="predicted"/>
<accession>Q1INR4</accession>
<dbReference type="Pfam" id="PF14023">
    <property type="entry name" value="Bestrophin-like"/>
    <property type="match status" value="1"/>
</dbReference>
<keyword evidence="3" id="KW-1185">Reference proteome</keyword>
<dbReference type="InterPro" id="IPR025333">
    <property type="entry name" value="DUF4239"/>
</dbReference>
<keyword evidence="1" id="KW-0472">Membrane</keyword>
<dbReference type="RefSeq" id="WP_011523287.1">
    <property type="nucleotide sequence ID" value="NC_008009.1"/>
</dbReference>
<dbReference type="STRING" id="204669.Acid345_2485"/>
<feature type="transmembrane region" description="Helical" evidence="1">
    <location>
        <begin position="188"/>
        <end position="206"/>
    </location>
</feature>
<keyword evidence="1" id="KW-1133">Transmembrane helix</keyword>
<evidence type="ECO:0000256" key="1">
    <source>
        <dbReference type="SAM" id="Phobius"/>
    </source>
</evidence>
<dbReference type="Proteomes" id="UP000002432">
    <property type="component" value="Chromosome"/>
</dbReference>
<feature type="transmembrane region" description="Helical" evidence="1">
    <location>
        <begin position="212"/>
        <end position="230"/>
    </location>
</feature>
<evidence type="ECO:0000313" key="2">
    <source>
        <dbReference type="EMBL" id="ABF41486.1"/>
    </source>
</evidence>
<evidence type="ECO:0000313" key="3">
    <source>
        <dbReference type="Proteomes" id="UP000002432"/>
    </source>
</evidence>
<dbReference type="OrthoDB" id="116415at2"/>
<dbReference type="KEGG" id="aba:Acid345_2485"/>
<organism evidence="2 3">
    <name type="scientific">Koribacter versatilis (strain Ellin345)</name>
    <dbReference type="NCBI Taxonomy" id="204669"/>
    <lineage>
        <taxon>Bacteria</taxon>
        <taxon>Pseudomonadati</taxon>
        <taxon>Acidobacteriota</taxon>
        <taxon>Terriglobia</taxon>
        <taxon>Terriglobales</taxon>
        <taxon>Candidatus Korobacteraceae</taxon>
        <taxon>Candidatus Korobacter</taxon>
    </lineage>
</organism>
<keyword evidence="1" id="KW-0812">Transmembrane</keyword>
<protein>
    <recommendedName>
        <fullName evidence="4">DUF4239 domain-containing protein</fullName>
    </recommendedName>
</protein>
<feature type="transmembrane region" description="Helical" evidence="1">
    <location>
        <begin position="45"/>
        <end position="66"/>
    </location>
</feature>
<dbReference type="HOGENOM" id="CLU_086345_1_0_0"/>
<reference evidence="2 3" key="1">
    <citation type="journal article" date="2009" name="Appl. Environ. Microbiol.">
        <title>Three genomes from the phylum Acidobacteria provide insight into the lifestyles of these microorganisms in soils.</title>
        <authorList>
            <person name="Ward N.L."/>
            <person name="Challacombe J.F."/>
            <person name="Janssen P.H."/>
            <person name="Henrissat B."/>
            <person name="Coutinho P.M."/>
            <person name="Wu M."/>
            <person name="Xie G."/>
            <person name="Haft D.H."/>
            <person name="Sait M."/>
            <person name="Badger J."/>
            <person name="Barabote R.D."/>
            <person name="Bradley B."/>
            <person name="Brettin T.S."/>
            <person name="Brinkac L.M."/>
            <person name="Bruce D."/>
            <person name="Creasy T."/>
            <person name="Daugherty S.C."/>
            <person name="Davidsen T.M."/>
            <person name="DeBoy R.T."/>
            <person name="Detter J.C."/>
            <person name="Dodson R.J."/>
            <person name="Durkin A.S."/>
            <person name="Ganapathy A."/>
            <person name="Gwinn-Giglio M."/>
            <person name="Han C.S."/>
            <person name="Khouri H."/>
            <person name="Kiss H."/>
            <person name="Kothari S.P."/>
            <person name="Madupu R."/>
            <person name="Nelson K.E."/>
            <person name="Nelson W.C."/>
            <person name="Paulsen I."/>
            <person name="Penn K."/>
            <person name="Ren Q."/>
            <person name="Rosovitz M.J."/>
            <person name="Selengut J.D."/>
            <person name="Shrivastava S."/>
            <person name="Sullivan S.A."/>
            <person name="Tapia R."/>
            <person name="Thompson L.S."/>
            <person name="Watkins K.L."/>
            <person name="Yang Q."/>
            <person name="Yu C."/>
            <person name="Zafar N."/>
            <person name="Zhou L."/>
            <person name="Kuske C.R."/>
        </authorList>
    </citation>
    <scope>NUCLEOTIDE SEQUENCE [LARGE SCALE GENOMIC DNA]</scope>
    <source>
        <strain evidence="2 3">Ellin345</strain>
    </source>
</reference>
<dbReference type="EnsemblBacteria" id="ABF41486">
    <property type="protein sequence ID" value="ABF41486"/>
    <property type="gene ID" value="Acid345_2485"/>
</dbReference>
<dbReference type="AlphaFoldDB" id="Q1INR4"/>
<name>Q1INR4_KORVE</name>
<dbReference type="EMBL" id="CP000360">
    <property type="protein sequence ID" value="ABF41486.1"/>
    <property type="molecule type" value="Genomic_DNA"/>
</dbReference>